<evidence type="ECO:0000256" key="1">
    <source>
        <dbReference type="ARBA" id="ARBA00006534"/>
    </source>
</evidence>
<reference evidence="5 6" key="1">
    <citation type="journal article" date="2016" name="Nat. Commun.">
        <title>Thousands of microbial genomes shed light on interconnected biogeochemical processes in an aquifer system.</title>
        <authorList>
            <person name="Anantharaman K."/>
            <person name="Brown C.T."/>
            <person name="Hug L.A."/>
            <person name="Sharon I."/>
            <person name="Castelle C.J."/>
            <person name="Probst A.J."/>
            <person name="Thomas B.C."/>
            <person name="Singh A."/>
            <person name="Wilkins M.J."/>
            <person name="Karaoz U."/>
            <person name="Brodie E.L."/>
            <person name="Williams K.H."/>
            <person name="Hubbard S.S."/>
            <person name="Banfield J.F."/>
        </authorList>
    </citation>
    <scope>NUCLEOTIDE SEQUENCE [LARGE SCALE GENOMIC DNA]</scope>
</reference>
<organism evidence="5 6">
    <name type="scientific">Candidatus Doudnabacteria bacterium RIFCSPHIGHO2_12_FULL_48_16</name>
    <dbReference type="NCBI Taxonomy" id="1817838"/>
    <lineage>
        <taxon>Bacteria</taxon>
        <taxon>Candidatus Doudnaibacteriota</taxon>
    </lineage>
</organism>
<dbReference type="InterPro" id="IPR029062">
    <property type="entry name" value="Class_I_gatase-like"/>
</dbReference>
<gene>
    <name evidence="5" type="ORF">A3E29_02385</name>
</gene>
<accession>A0A1F5PL69</accession>
<evidence type="ECO:0000256" key="2">
    <source>
        <dbReference type="ARBA" id="ARBA00022670"/>
    </source>
</evidence>
<proteinExistence type="inferred from homology"/>
<evidence type="ECO:0008006" key="7">
    <source>
        <dbReference type="Google" id="ProtNLM"/>
    </source>
</evidence>
<dbReference type="Gene3D" id="3.40.50.880">
    <property type="match status" value="1"/>
</dbReference>
<dbReference type="EMBL" id="MFEY01000005">
    <property type="protein sequence ID" value="OGE90619.1"/>
    <property type="molecule type" value="Genomic_DNA"/>
</dbReference>
<protein>
    <recommendedName>
        <fullName evidence="7">Peptidase S51</fullName>
    </recommendedName>
</protein>
<dbReference type="Pfam" id="PF03575">
    <property type="entry name" value="Peptidase_S51"/>
    <property type="match status" value="1"/>
</dbReference>
<evidence type="ECO:0000313" key="5">
    <source>
        <dbReference type="EMBL" id="OGE90619.1"/>
    </source>
</evidence>
<dbReference type="SUPFAM" id="SSF52317">
    <property type="entry name" value="Class I glutamine amidotransferase-like"/>
    <property type="match status" value="1"/>
</dbReference>
<keyword evidence="4" id="KW-0720">Serine protease</keyword>
<dbReference type="GO" id="GO:0006508">
    <property type="term" value="P:proteolysis"/>
    <property type="evidence" value="ECO:0007669"/>
    <property type="project" value="UniProtKB-KW"/>
</dbReference>
<dbReference type="GO" id="GO:0008236">
    <property type="term" value="F:serine-type peptidase activity"/>
    <property type="evidence" value="ECO:0007669"/>
    <property type="project" value="UniProtKB-KW"/>
</dbReference>
<dbReference type="Proteomes" id="UP000177682">
    <property type="component" value="Unassembled WGS sequence"/>
</dbReference>
<sequence>MKKLFLTSIFAQVADKLAPLVPNPKGMKAAFIPTARDPYEKSPWADIDFHKLQEIGFETAMYDIKGKTEEQIYNDLKKFDVIFVCGGNTFYLLYHARQSGFDKAVIRLINEGKVYIGSSAGSLLVGPSLEPIKNLDKISAAPELKSLVGLNIVNIIVLPHFDTEKYRERNEKALRDYKDQFKMIAINDDQAVIVEGDNYKVV</sequence>
<dbReference type="AlphaFoldDB" id="A0A1F5PL69"/>
<evidence type="ECO:0000313" key="6">
    <source>
        <dbReference type="Proteomes" id="UP000177682"/>
    </source>
</evidence>
<dbReference type="PANTHER" id="PTHR20842">
    <property type="entry name" value="PROTEASE S51 ALPHA-ASPARTYL DIPEPTIDASE"/>
    <property type="match status" value="1"/>
</dbReference>
<name>A0A1F5PL69_9BACT</name>
<evidence type="ECO:0000256" key="3">
    <source>
        <dbReference type="ARBA" id="ARBA00022801"/>
    </source>
</evidence>
<keyword evidence="3" id="KW-0378">Hydrolase</keyword>
<comment type="similarity">
    <text evidence="1">Belongs to the peptidase S51 family.</text>
</comment>
<dbReference type="PANTHER" id="PTHR20842:SF0">
    <property type="entry name" value="ALPHA-ASPARTYL DIPEPTIDASE"/>
    <property type="match status" value="1"/>
</dbReference>
<evidence type="ECO:0000256" key="4">
    <source>
        <dbReference type="ARBA" id="ARBA00022825"/>
    </source>
</evidence>
<dbReference type="InterPro" id="IPR005320">
    <property type="entry name" value="Peptidase_S51"/>
</dbReference>
<keyword evidence="2" id="KW-0645">Protease</keyword>
<comment type="caution">
    <text evidence="5">The sequence shown here is derived from an EMBL/GenBank/DDBJ whole genome shotgun (WGS) entry which is preliminary data.</text>
</comment>